<dbReference type="Gene3D" id="3.40.50.620">
    <property type="entry name" value="HUPs"/>
    <property type="match status" value="1"/>
</dbReference>
<keyword evidence="15" id="KW-1185">Reference proteome</keyword>
<name>A0AA38WYJ3_9EURO</name>
<keyword evidence="5 14" id="KW-0548">Nucleotidyltransferase</keyword>
<dbReference type="InterPro" id="IPR041723">
    <property type="entry name" value="CCT"/>
</dbReference>
<comment type="caution">
    <text evidence="14">The sequence shown here is derived from an EMBL/GenBank/DDBJ whole genome shotgun (WGS) entry which is preliminary data.</text>
</comment>
<evidence type="ECO:0000256" key="11">
    <source>
        <dbReference type="ARBA" id="ARBA00080967"/>
    </source>
</evidence>
<evidence type="ECO:0000256" key="12">
    <source>
        <dbReference type="SAM" id="MobiDB-lite"/>
    </source>
</evidence>
<dbReference type="Pfam" id="PF01467">
    <property type="entry name" value="CTP_transf_like"/>
    <property type="match status" value="1"/>
</dbReference>
<evidence type="ECO:0000256" key="10">
    <source>
        <dbReference type="ARBA" id="ARBA00076205"/>
    </source>
</evidence>
<feature type="region of interest" description="Disordered" evidence="12">
    <location>
        <begin position="1"/>
        <end position="148"/>
    </location>
</feature>
<dbReference type="FunFam" id="3.40.50.620:FF:000147">
    <property type="entry name" value="Cholinephosphate cytidylyltransferase"/>
    <property type="match status" value="1"/>
</dbReference>
<evidence type="ECO:0000259" key="13">
    <source>
        <dbReference type="Pfam" id="PF01467"/>
    </source>
</evidence>
<dbReference type="PANTHER" id="PTHR10739">
    <property type="entry name" value="CYTIDYLYLTRANSFERASE"/>
    <property type="match status" value="1"/>
</dbReference>
<dbReference type="GO" id="GO:0004105">
    <property type="term" value="F:choline-phosphate cytidylyltransferase activity"/>
    <property type="evidence" value="ECO:0007669"/>
    <property type="project" value="UniProtKB-EC"/>
</dbReference>
<evidence type="ECO:0000256" key="9">
    <source>
        <dbReference type="ARBA" id="ARBA00026101"/>
    </source>
</evidence>
<dbReference type="InterPro" id="IPR045049">
    <property type="entry name" value="Pcy1-like"/>
</dbReference>
<dbReference type="NCBIfam" id="TIGR00125">
    <property type="entry name" value="cyt_tran_rel"/>
    <property type="match status" value="1"/>
</dbReference>
<evidence type="ECO:0000256" key="6">
    <source>
        <dbReference type="ARBA" id="ARBA00023098"/>
    </source>
</evidence>
<evidence type="ECO:0000313" key="14">
    <source>
        <dbReference type="EMBL" id="KAJ9603462.1"/>
    </source>
</evidence>
<feature type="domain" description="Cytidyltransferase-like" evidence="13">
    <location>
        <begin position="153"/>
        <end position="280"/>
    </location>
</feature>
<sequence>MSSPSSTSSGKRKRMTTTAGMQPSSRDASGEELADSPSHNTRNRKHTSSNSIDSTVPPSKRARTRSNAKPLESNGPPEPDATHENPGETSSTTLTSEDEQPLKKESKITASSTKAFVAGEQGTMKDAGKAGQRDPIGGYKTNPPPTGRPVRVYADGVFDLFHLGHMRQLEQAKTAFPETYLIVGVTGDAETHKRKGLTVLTGAERTETLRHCRWVDEVIPNCPWIVTTEFLEKHKIDYVAHDDEPYGADEGDDIYGPIKKQGKFLVTERTEGVSTTGIITKIVRDYEKYIVRQLKRGTSRQELNVSWLKKNELDLKRHMQELRDNVKSNWVNAGGEITRDLRTFWTNTASRPASPAPFNRQSSESALRSPTGGLSAVDALKQLEAGGLDKRSESAGRLSRSEDFAAGYSLGLIGGVKSWMMRGQRALNSSQAPSPEGSEDDEARSPVSNDGNDGDPLTITLTPPAFARGRKGKSAKGDDQEPKREALDVLH</sequence>
<evidence type="ECO:0000256" key="5">
    <source>
        <dbReference type="ARBA" id="ARBA00022695"/>
    </source>
</evidence>
<feature type="region of interest" description="Disordered" evidence="12">
    <location>
        <begin position="348"/>
        <end position="372"/>
    </location>
</feature>
<dbReference type="EC" id="2.7.7.15" evidence="9"/>
<dbReference type="InterPro" id="IPR004821">
    <property type="entry name" value="Cyt_trans-like"/>
</dbReference>
<keyword evidence="8" id="KW-1208">Phospholipid metabolism</keyword>
<evidence type="ECO:0000256" key="8">
    <source>
        <dbReference type="ARBA" id="ARBA00023264"/>
    </source>
</evidence>
<reference evidence="14" key="1">
    <citation type="submission" date="2022-10" db="EMBL/GenBank/DDBJ databases">
        <title>Culturing micro-colonial fungi from biological soil crusts in the Mojave desert and describing Neophaeococcomyces mojavensis, and introducing the new genera and species Taxawa tesnikishii.</title>
        <authorList>
            <person name="Kurbessoian T."/>
            <person name="Stajich J.E."/>
        </authorList>
    </citation>
    <scope>NUCLEOTIDE SEQUENCE</scope>
    <source>
        <strain evidence="14">TK_41</strain>
    </source>
</reference>
<feature type="compositionally biased region" description="Polar residues" evidence="12">
    <location>
        <begin position="16"/>
        <end position="27"/>
    </location>
</feature>
<comment type="similarity">
    <text evidence="1">Belongs to the cytidylyltransferase family.</text>
</comment>
<keyword evidence="2" id="KW-0444">Lipid biosynthesis</keyword>
<feature type="region of interest" description="Disordered" evidence="12">
    <location>
        <begin position="425"/>
        <end position="491"/>
    </location>
</feature>
<evidence type="ECO:0000256" key="2">
    <source>
        <dbReference type="ARBA" id="ARBA00022516"/>
    </source>
</evidence>
<proteinExistence type="inferred from homology"/>
<dbReference type="GO" id="GO:0031210">
    <property type="term" value="F:phosphatidylcholine binding"/>
    <property type="evidence" value="ECO:0007669"/>
    <property type="project" value="TreeGrafter"/>
</dbReference>
<feature type="compositionally biased region" description="Basic and acidic residues" evidence="12">
    <location>
        <begin position="475"/>
        <end position="491"/>
    </location>
</feature>
<evidence type="ECO:0000256" key="3">
    <source>
        <dbReference type="ARBA" id="ARBA00022553"/>
    </source>
</evidence>
<keyword evidence="6" id="KW-0443">Lipid metabolism</keyword>
<gene>
    <name evidence="14" type="primary">PCT1</name>
    <name evidence="14" type="ORF">H2200_012240</name>
</gene>
<evidence type="ECO:0000256" key="1">
    <source>
        <dbReference type="ARBA" id="ARBA00010101"/>
    </source>
</evidence>
<keyword evidence="3" id="KW-0597">Phosphoprotein</keyword>
<keyword evidence="4 14" id="KW-0808">Transferase</keyword>
<feature type="compositionally biased region" description="Polar residues" evidence="12">
    <location>
        <begin position="48"/>
        <end position="57"/>
    </location>
</feature>
<dbReference type="InterPro" id="IPR014729">
    <property type="entry name" value="Rossmann-like_a/b/a_fold"/>
</dbReference>
<feature type="compositionally biased region" description="Polar residues" evidence="12">
    <location>
        <begin position="359"/>
        <end position="368"/>
    </location>
</feature>
<keyword evidence="7" id="KW-0594">Phospholipid biosynthesis</keyword>
<evidence type="ECO:0000313" key="15">
    <source>
        <dbReference type="Proteomes" id="UP001172673"/>
    </source>
</evidence>
<organism evidence="14 15">
    <name type="scientific">Cladophialophora chaetospira</name>
    <dbReference type="NCBI Taxonomy" id="386627"/>
    <lineage>
        <taxon>Eukaryota</taxon>
        <taxon>Fungi</taxon>
        <taxon>Dikarya</taxon>
        <taxon>Ascomycota</taxon>
        <taxon>Pezizomycotina</taxon>
        <taxon>Eurotiomycetes</taxon>
        <taxon>Chaetothyriomycetidae</taxon>
        <taxon>Chaetothyriales</taxon>
        <taxon>Herpotrichiellaceae</taxon>
        <taxon>Cladophialophora</taxon>
    </lineage>
</organism>
<protein>
    <recommendedName>
        <fullName evidence="9">choline-phosphate cytidylyltransferase</fullName>
        <ecNumber evidence="9">2.7.7.15</ecNumber>
    </recommendedName>
    <alternativeName>
        <fullName evidence="10">CTP:phosphocholine cytidylyltransferase</fullName>
    </alternativeName>
    <alternativeName>
        <fullName evidence="11">Phosphorylcholine transferase</fullName>
    </alternativeName>
</protein>
<dbReference type="GO" id="GO:0005635">
    <property type="term" value="C:nuclear envelope"/>
    <property type="evidence" value="ECO:0007669"/>
    <property type="project" value="TreeGrafter"/>
</dbReference>
<accession>A0AA38WYJ3</accession>
<dbReference type="PANTHER" id="PTHR10739:SF13">
    <property type="entry name" value="CHOLINE-PHOSPHATE CYTIDYLYLTRANSFERASE"/>
    <property type="match status" value="1"/>
</dbReference>
<dbReference type="Proteomes" id="UP001172673">
    <property type="component" value="Unassembled WGS sequence"/>
</dbReference>
<evidence type="ECO:0000256" key="7">
    <source>
        <dbReference type="ARBA" id="ARBA00023209"/>
    </source>
</evidence>
<dbReference type="EMBL" id="JAPDRK010000022">
    <property type="protein sequence ID" value="KAJ9603462.1"/>
    <property type="molecule type" value="Genomic_DNA"/>
</dbReference>
<evidence type="ECO:0000256" key="4">
    <source>
        <dbReference type="ARBA" id="ARBA00022679"/>
    </source>
</evidence>
<dbReference type="AlphaFoldDB" id="A0AA38WYJ3"/>
<dbReference type="SUPFAM" id="SSF52374">
    <property type="entry name" value="Nucleotidylyl transferase"/>
    <property type="match status" value="1"/>
</dbReference>
<dbReference type="CDD" id="cd02174">
    <property type="entry name" value="CCT"/>
    <property type="match status" value="1"/>
</dbReference>